<dbReference type="PROSITE" id="PS01149">
    <property type="entry name" value="PSI_RSU"/>
    <property type="match status" value="1"/>
</dbReference>
<dbReference type="Pfam" id="PF01479">
    <property type="entry name" value="S4"/>
    <property type="match status" value="1"/>
</dbReference>
<dbReference type="InterPro" id="IPR002942">
    <property type="entry name" value="S4_RNA-bd"/>
</dbReference>
<dbReference type="SUPFAM" id="SSF55120">
    <property type="entry name" value="Pseudouridine synthase"/>
    <property type="match status" value="1"/>
</dbReference>
<evidence type="ECO:0000259" key="6">
    <source>
        <dbReference type="SMART" id="SM00363"/>
    </source>
</evidence>
<dbReference type="KEGG" id="kyr:CVV65_07340"/>
<dbReference type="SMART" id="SM00363">
    <property type="entry name" value="S4"/>
    <property type="match status" value="1"/>
</dbReference>
<dbReference type="InterPro" id="IPR018496">
    <property type="entry name" value="PsdUridine_synth_RsuA/RluB_CS"/>
</dbReference>
<dbReference type="InterPro" id="IPR020103">
    <property type="entry name" value="PsdUridine_synth_cat_dom_sf"/>
</dbReference>
<dbReference type="InterPro" id="IPR006145">
    <property type="entry name" value="PsdUridine_synth_RsuA/RluA"/>
</dbReference>
<keyword evidence="8" id="KW-1185">Reference proteome</keyword>
<proteinExistence type="inferred from homology"/>
<dbReference type="PANTHER" id="PTHR47683">
    <property type="entry name" value="PSEUDOURIDINE SYNTHASE FAMILY PROTEIN-RELATED"/>
    <property type="match status" value="1"/>
</dbReference>
<dbReference type="RefSeq" id="WP_100667573.1">
    <property type="nucleotide sequence ID" value="NZ_CP024955.1"/>
</dbReference>
<dbReference type="InterPro" id="IPR036986">
    <property type="entry name" value="S4_RNA-bd_sf"/>
</dbReference>
<dbReference type="GO" id="GO:0000455">
    <property type="term" value="P:enzyme-directed rRNA pseudouridine synthesis"/>
    <property type="evidence" value="ECO:0007669"/>
    <property type="project" value="UniProtKB-ARBA"/>
</dbReference>
<comment type="similarity">
    <text evidence="1 5">Belongs to the pseudouridine synthase RsuA family.</text>
</comment>
<keyword evidence="2 4" id="KW-0694">RNA-binding</keyword>
<organism evidence="7 8">
    <name type="scientific">Kyrpidia spormannii</name>
    <dbReference type="NCBI Taxonomy" id="2055160"/>
    <lineage>
        <taxon>Bacteria</taxon>
        <taxon>Bacillati</taxon>
        <taxon>Bacillota</taxon>
        <taxon>Bacilli</taxon>
        <taxon>Bacillales</taxon>
        <taxon>Alicyclobacillaceae</taxon>
        <taxon>Kyrpidia</taxon>
    </lineage>
</organism>
<dbReference type="EMBL" id="CP024955">
    <property type="protein sequence ID" value="ATY84762.1"/>
    <property type="molecule type" value="Genomic_DNA"/>
</dbReference>
<name>A0A2K8N8J1_9BACL</name>
<feature type="domain" description="RNA-binding S4" evidence="6">
    <location>
        <begin position="3"/>
        <end position="63"/>
    </location>
</feature>
<dbReference type="GO" id="GO:0003723">
    <property type="term" value="F:RNA binding"/>
    <property type="evidence" value="ECO:0007669"/>
    <property type="project" value="UniProtKB-KW"/>
</dbReference>
<dbReference type="Gene3D" id="3.10.290.10">
    <property type="entry name" value="RNA-binding S4 domain"/>
    <property type="match status" value="1"/>
</dbReference>
<dbReference type="SUPFAM" id="SSF55174">
    <property type="entry name" value="Alpha-L RNA-binding motif"/>
    <property type="match status" value="1"/>
</dbReference>
<dbReference type="InterPro" id="IPR050343">
    <property type="entry name" value="RsuA_PseudoU_synthase"/>
</dbReference>
<dbReference type="NCBIfam" id="TIGR00093">
    <property type="entry name" value="pseudouridine synthase"/>
    <property type="match status" value="1"/>
</dbReference>
<gene>
    <name evidence="7" type="ORF">CVV65_07340</name>
</gene>
<evidence type="ECO:0000256" key="1">
    <source>
        <dbReference type="ARBA" id="ARBA00008348"/>
    </source>
</evidence>
<dbReference type="Pfam" id="PF00849">
    <property type="entry name" value="PseudoU_synth_2"/>
    <property type="match status" value="1"/>
</dbReference>
<evidence type="ECO:0000256" key="4">
    <source>
        <dbReference type="PROSITE-ProRule" id="PRU00182"/>
    </source>
</evidence>
<dbReference type="Gene3D" id="3.30.70.580">
    <property type="entry name" value="Pseudouridine synthase I, catalytic domain, N-terminal subdomain"/>
    <property type="match status" value="1"/>
</dbReference>
<dbReference type="GO" id="GO:0120159">
    <property type="term" value="F:rRNA pseudouridine synthase activity"/>
    <property type="evidence" value="ECO:0007669"/>
    <property type="project" value="UniProtKB-ARBA"/>
</dbReference>
<evidence type="ECO:0000256" key="5">
    <source>
        <dbReference type="RuleBase" id="RU003887"/>
    </source>
</evidence>
<protein>
    <recommendedName>
        <fullName evidence="5">Pseudouridine synthase</fullName>
        <ecNumber evidence="5">5.4.99.-</ecNumber>
    </recommendedName>
</protein>
<evidence type="ECO:0000313" key="7">
    <source>
        <dbReference type="EMBL" id="ATY84762.1"/>
    </source>
</evidence>
<dbReference type="OrthoDB" id="9807213at2"/>
<dbReference type="PANTHER" id="PTHR47683:SF2">
    <property type="entry name" value="RNA-BINDING S4 DOMAIN-CONTAINING PROTEIN"/>
    <property type="match status" value="1"/>
</dbReference>
<evidence type="ECO:0000313" key="8">
    <source>
        <dbReference type="Proteomes" id="UP000231932"/>
    </source>
</evidence>
<evidence type="ECO:0000256" key="2">
    <source>
        <dbReference type="ARBA" id="ARBA00022884"/>
    </source>
</evidence>
<dbReference type="EC" id="5.4.99.-" evidence="5"/>
<dbReference type="PROSITE" id="PS50889">
    <property type="entry name" value="S4"/>
    <property type="match status" value="1"/>
</dbReference>
<dbReference type="AlphaFoldDB" id="A0A2K8N8J1"/>
<dbReference type="CDD" id="cd02870">
    <property type="entry name" value="PseudoU_synth_RsuA_like"/>
    <property type="match status" value="1"/>
</dbReference>
<reference evidence="8" key="1">
    <citation type="submission" date="2017-11" db="EMBL/GenBank/DDBJ databases">
        <title>Complete Genome Sequence of Kyrpidia sp. Strain EA-1, a thermophilic, hydrogen-oxidizing Bacterium, isolated from the Azores.</title>
        <authorList>
            <person name="Reiner J.E."/>
            <person name="Lapp C.J."/>
            <person name="Bunk B."/>
            <person name="Gescher J."/>
        </authorList>
    </citation>
    <scope>NUCLEOTIDE SEQUENCE [LARGE SCALE GENOMIC DNA]</scope>
    <source>
        <strain evidence="8">EA-1</strain>
    </source>
</reference>
<dbReference type="FunFam" id="3.10.290.10:FF:000003">
    <property type="entry name" value="Pseudouridine synthase"/>
    <property type="match status" value="1"/>
</dbReference>
<dbReference type="FunFam" id="3.30.70.1560:FF:000001">
    <property type="entry name" value="Pseudouridine synthase"/>
    <property type="match status" value="1"/>
</dbReference>
<dbReference type="InterPro" id="IPR000748">
    <property type="entry name" value="PsdUridine_synth_RsuA/RluB/E/F"/>
</dbReference>
<sequence>MKERLQKVIAGAGLTSRRKAEQWIAQGRVRVNGRVVVEQGFKVDPEVDRIEVDGRSVAIPDHTVCFLFYKPIGVVTTLHDPQGRPAVADYVRDLPKRVFPVGRLDINSSGLLLLTNDGELAHRLMHPRFGVEKTYRVVVRGYLENPGIRRLETGIVLDGVRTAPARVRLRGRGRERSEFDITLHEGRNRQVRRMCKAVGHPVLELTRVQYGNLTIDGLAPGEIRPLTEEEERTLRKLVADGREPR</sequence>
<evidence type="ECO:0000256" key="3">
    <source>
        <dbReference type="ARBA" id="ARBA00023235"/>
    </source>
</evidence>
<dbReference type="GO" id="GO:0005829">
    <property type="term" value="C:cytosol"/>
    <property type="evidence" value="ECO:0007669"/>
    <property type="project" value="UniProtKB-ARBA"/>
</dbReference>
<dbReference type="Proteomes" id="UP000231932">
    <property type="component" value="Chromosome"/>
</dbReference>
<keyword evidence="3 5" id="KW-0413">Isomerase</keyword>
<dbReference type="InterPro" id="IPR042092">
    <property type="entry name" value="PsdUridine_s_RsuA/RluB/E/F_cat"/>
</dbReference>
<dbReference type="Gene3D" id="3.30.70.1560">
    <property type="entry name" value="Alpha-L RNA-binding motif"/>
    <property type="match status" value="1"/>
</dbReference>
<dbReference type="InterPro" id="IPR020094">
    <property type="entry name" value="TruA/RsuA/RluB/E/F_N"/>
</dbReference>
<accession>A0A2K8N8J1</accession>